<dbReference type="RefSeq" id="WP_129891719.1">
    <property type="nucleotide sequence ID" value="NZ_CP035758.1"/>
</dbReference>
<dbReference type="GO" id="GO:0016627">
    <property type="term" value="F:oxidoreductase activity, acting on the CH-CH group of donors"/>
    <property type="evidence" value="ECO:0007669"/>
    <property type="project" value="TreeGrafter"/>
</dbReference>
<name>A0A4P6JYN1_KTERU</name>
<sequence>MTMAKREPRAEQNLSGYGAPPIPWAQVNERLEQGFPQIPGSGGPDRHTCWLATVRPDGRPHVMPLGVDWVDGALYFSTGAASRKARNLAHNPQCVITVATHDFDIVVEGRASRVTDSALVARLVRMYQEQGWPARVSEDGISLTADYNSQSAGPPPYLIYEVIPETIFAIGTTEPNGAMSYRF</sequence>
<dbReference type="AlphaFoldDB" id="A0A4P6JYN1"/>
<dbReference type="InterPro" id="IPR012349">
    <property type="entry name" value="Split_barrel_FMN-bd"/>
</dbReference>
<feature type="domain" description="Pyridoxamine 5'-phosphate oxidase N-terminal" evidence="2">
    <location>
        <begin position="45"/>
        <end position="168"/>
    </location>
</feature>
<dbReference type="OrthoDB" id="163864at2"/>
<evidence type="ECO:0000313" key="3">
    <source>
        <dbReference type="EMBL" id="QBD80655.1"/>
    </source>
</evidence>
<keyword evidence="4" id="KW-1185">Reference proteome</keyword>
<proteinExistence type="predicted"/>
<dbReference type="GO" id="GO:0005829">
    <property type="term" value="C:cytosol"/>
    <property type="evidence" value="ECO:0007669"/>
    <property type="project" value="TreeGrafter"/>
</dbReference>
<dbReference type="PANTHER" id="PTHR35176:SF4">
    <property type="entry name" value="PYRIDOXAMINE 5'-PHOSPHATE OXIDASE-RELATED FMN-BINDING"/>
    <property type="match status" value="1"/>
</dbReference>
<gene>
    <name evidence="3" type="ORF">EPA93_33660</name>
</gene>
<evidence type="ECO:0000256" key="1">
    <source>
        <dbReference type="ARBA" id="ARBA00023002"/>
    </source>
</evidence>
<dbReference type="Gene3D" id="2.30.110.10">
    <property type="entry name" value="Electron Transport, Fmn-binding Protein, Chain A"/>
    <property type="match status" value="1"/>
</dbReference>
<dbReference type="GO" id="GO:0070967">
    <property type="term" value="F:coenzyme F420 binding"/>
    <property type="evidence" value="ECO:0007669"/>
    <property type="project" value="TreeGrafter"/>
</dbReference>
<keyword evidence="1" id="KW-0560">Oxidoreductase</keyword>
<dbReference type="Proteomes" id="UP000290365">
    <property type="component" value="Chromosome"/>
</dbReference>
<dbReference type="SUPFAM" id="SSF50475">
    <property type="entry name" value="FMN-binding split barrel"/>
    <property type="match status" value="1"/>
</dbReference>
<evidence type="ECO:0000313" key="4">
    <source>
        <dbReference type="Proteomes" id="UP000290365"/>
    </source>
</evidence>
<organism evidence="3 4">
    <name type="scientific">Ktedonosporobacter rubrisoli</name>
    <dbReference type="NCBI Taxonomy" id="2509675"/>
    <lineage>
        <taxon>Bacteria</taxon>
        <taxon>Bacillati</taxon>
        <taxon>Chloroflexota</taxon>
        <taxon>Ktedonobacteria</taxon>
        <taxon>Ktedonobacterales</taxon>
        <taxon>Ktedonosporobacteraceae</taxon>
        <taxon>Ktedonosporobacter</taxon>
    </lineage>
</organism>
<dbReference type="Pfam" id="PF01243">
    <property type="entry name" value="PNPOx_N"/>
    <property type="match status" value="1"/>
</dbReference>
<protein>
    <submittedName>
        <fullName evidence="3">Pyridoxamine 5'-phosphate oxidase family protein</fullName>
    </submittedName>
</protein>
<accession>A0A4P6JYN1</accession>
<dbReference type="PANTHER" id="PTHR35176">
    <property type="entry name" value="HEME OXYGENASE HI_0854-RELATED"/>
    <property type="match status" value="1"/>
</dbReference>
<dbReference type="InterPro" id="IPR052019">
    <property type="entry name" value="F420H2_bilvrd_red/Heme_oxyg"/>
</dbReference>
<evidence type="ECO:0000259" key="2">
    <source>
        <dbReference type="Pfam" id="PF01243"/>
    </source>
</evidence>
<dbReference type="InterPro" id="IPR011576">
    <property type="entry name" value="Pyridox_Oxase_N"/>
</dbReference>
<reference evidence="3 4" key="1">
    <citation type="submission" date="2019-01" db="EMBL/GenBank/DDBJ databases">
        <title>Ktedonosporobacter rubrisoli SCAWS-G2.</title>
        <authorList>
            <person name="Huang Y."/>
            <person name="Yan B."/>
        </authorList>
    </citation>
    <scope>NUCLEOTIDE SEQUENCE [LARGE SCALE GENOMIC DNA]</scope>
    <source>
        <strain evidence="3 4">SCAWS-G2</strain>
    </source>
</reference>
<dbReference type="KEGG" id="kbs:EPA93_33660"/>
<dbReference type="EMBL" id="CP035758">
    <property type="protein sequence ID" value="QBD80655.1"/>
    <property type="molecule type" value="Genomic_DNA"/>
</dbReference>